<evidence type="ECO:0000256" key="3">
    <source>
        <dbReference type="ARBA" id="ARBA00018689"/>
    </source>
</evidence>
<comment type="caution">
    <text evidence="10">The sequence shown here is derived from an EMBL/GenBank/DDBJ whole genome shotgun (WGS) entry which is preliminary data.</text>
</comment>
<evidence type="ECO:0000256" key="1">
    <source>
        <dbReference type="ARBA" id="ARBA00004604"/>
    </source>
</evidence>
<feature type="compositionally biased region" description="Acidic residues" evidence="9">
    <location>
        <begin position="244"/>
        <end position="268"/>
    </location>
</feature>
<organism evidence="10 11">
    <name type="scientific">Leucocoprinus leucothites</name>
    <dbReference type="NCBI Taxonomy" id="201217"/>
    <lineage>
        <taxon>Eukaryota</taxon>
        <taxon>Fungi</taxon>
        <taxon>Dikarya</taxon>
        <taxon>Basidiomycota</taxon>
        <taxon>Agaricomycotina</taxon>
        <taxon>Agaricomycetes</taxon>
        <taxon>Agaricomycetidae</taxon>
        <taxon>Agaricales</taxon>
        <taxon>Agaricineae</taxon>
        <taxon>Agaricaceae</taxon>
        <taxon>Leucocoprinus</taxon>
    </lineage>
</organism>
<comment type="subcellular location">
    <subcellularLocation>
        <location evidence="1">Nucleus</location>
        <location evidence="1">Nucleolus</location>
    </subcellularLocation>
</comment>
<keyword evidence="11" id="KW-1185">Reference proteome</keyword>
<dbReference type="GO" id="GO:0030688">
    <property type="term" value="C:preribosome, small subunit precursor"/>
    <property type="evidence" value="ECO:0007669"/>
    <property type="project" value="TreeGrafter"/>
</dbReference>
<proteinExistence type="inferred from homology"/>
<evidence type="ECO:0000256" key="7">
    <source>
        <dbReference type="ARBA" id="ARBA00023242"/>
    </source>
</evidence>
<dbReference type="PANTHER" id="PTHR33911">
    <property type="entry name" value="RRNA-PROCESSING PROTEIN EFG1"/>
    <property type="match status" value="1"/>
</dbReference>
<reference evidence="10 11" key="1">
    <citation type="journal article" date="2020" name="ISME J.">
        <title>Uncovering the hidden diversity of litter-decomposition mechanisms in mushroom-forming fungi.</title>
        <authorList>
            <person name="Floudas D."/>
            <person name="Bentzer J."/>
            <person name="Ahren D."/>
            <person name="Johansson T."/>
            <person name="Persson P."/>
            <person name="Tunlid A."/>
        </authorList>
    </citation>
    <scope>NUCLEOTIDE SEQUENCE [LARGE SCALE GENOMIC DNA]</scope>
    <source>
        <strain evidence="10 11">CBS 146.42</strain>
    </source>
</reference>
<evidence type="ECO:0000256" key="6">
    <source>
        <dbReference type="ARBA" id="ARBA00023054"/>
    </source>
</evidence>
<dbReference type="Proteomes" id="UP000559027">
    <property type="component" value="Unassembled WGS sequence"/>
</dbReference>
<evidence type="ECO:0000256" key="4">
    <source>
        <dbReference type="ARBA" id="ARBA00019827"/>
    </source>
</evidence>
<feature type="region of interest" description="Disordered" evidence="9">
    <location>
        <begin position="165"/>
        <end position="185"/>
    </location>
</feature>
<dbReference type="AlphaFoldDB" id="A0A8H5FZW0"/>
<feature type="compositionally biased region" description="Basic residues" evidence="9">
    <location>
        <begin position="25"/>
        <end position="35"/>
    </location>
</feature>
<protein>
    <recommendedName>
        <fullName evidence="3">rRNA-processing protein EFG1</fullName>
    </recommendedName>
    <alternativeName>
        <fullName evidence="4">rRNA-processing protein efg1</fullName>
    </alternativeName>
</protein>
<dbReference type="InterPro" id="IPR050786">
    <property type="entry name" value="EFG1_rRNA-proc"/>
</dbReference>
<feature type="coiled-coil region" evidence="8">
    <location>
        <begin position="69"/>
        <end position="96"/>
    </location>
</feature>
<name>A0A8H5FZW0_9AGAR</name>
<evidence type="ECO:0000256" key="8">
    <source>
        <dbReference type="SAM" id="Coils"/>
    </source>
</evidence>
<comment type="similarity">
    <text evidence="2">Belongs to the EFG1 family.</text>
</comment>
<dbReference type="GO" id="GO:0000462">
    <property type="term" value="P:maturation of SSU-rRNA from tricistronic rRNA transcript (SSU-rRNA, 5.8S rRNA, LSU-rRNA)"/>
    <property type="evidence" value="ECO:0007669"/>
    <property type="project" value="TreeGrafter"/>
</dbReference>
<dbReference type="EMBL" id="JAACJO010000008">
    <property type="protein sequence ID" value="KAF5355094.1"/>
    <property type="molecule type" value="Genomic_DNA"/>
</dbReference>
<feature type="compositionally biased region" description="Basic and acidic residues" evidence="9">
    <location>
        <begin position="1"/>
        <end position="10"/>
    </location>
</feature>
<evidence type="ECO:0000313" key="11">
    <source>
        <dbReference type="Proteomes" id="UP000559027"/>
    </source>
</evidence>
<keyword evidence="5" id="KW-0698">rRNA processing</keyword>
<evidence type="ECO:0000256" key="2">
    <source>
        <dbReference type="ARBA" id="ARBA00006916"/>
    </source>
</evidence>
<dbReference type="PANTHER" id="PTHR33911:SF1">
    <property type="entry name" value="RRNA-PROCESSING PROTEIN EFG1"/>
    <property type="match status" value="1"/>
</dbReference>
<dbReference type="Pfam" id="PF10153">
    <property type="entry name" value="Efg1"/>
    <property type="match status" value="1"/>
</dbReference>
<feature type="region of interest" description="Disordered" evidence="9">
    <location>
        <begin position="1"/>
        <end position="54"/>
    </location>
</feature>
<sequence>MAAIRTHDSQPEASSSTKQNDHKNSKPKRHHRRPQPSKESATPGVSKIKSSLRQTRRLLAKDKLAADVRVETERRLKALETELAQAELANKERTIAARYHKVKFFERQKVTRKIAQTKKQLSSESSESSRKKLTKALNDLRVDLNYILHYPKLKKYISLFPPEVRQDGARSAPSSEDAAKTAHAREEVRSWVRSCMEKGDLPTEPELQQTLETKHKPKHKDWDDSGGRDGKKPAKSKGKSSVVQEEEDEDAIEQDDFFGEDDEEDENS</sequence>
<dbReference type="InterPro" id="IPR019310">
    <property type="entry name" value="Efg1"/>
</dbReference>
<evidence type="ECO:0000256" key="9">
    <source>
        <dbReference type="SAM" id="MobiDB-lite"/>
    </source>
</evidence>
<feature type="compositionally biased region" description="Basic and acidic residues" evidence="9">
    <location>
        <begin position="220"/>
        <end position="232"/>
    </location>
</feature>
<dbReference type="GO" id="GO:0005730">
    <property type="term" value="C:nucleolus"/>
    <property type="evidence" value="ECO:0007669"/>
    <property type="project" value="UniProtKB-SubCell"/>
</dbReference>
<evidence type="ECO:0000313" key="10">
    <source>
        <dbReference type="EMBL" id="KAF5355094.1"/>
    </source>
</evidence>
<feature type="region of interest" description="Disordered" evidence="9">
    <location>
        <begin position="197"/>
        <end position="268"/>
    </location>
</feature>
<evidence type="ECO:0000256" key="5">
    <source>
        <dbReference type="ARBA" id="ARBA00022552"/>
    </source>
</evidence>
<accession>A0A8H5FZW0</accession>
<keyword evidence="6 8" id="KW-0175">Coiled coil</keyword>
<dbReference type="OrthoDB" id="47732at2759"/>
<gene>
    <name evidence="10" type="ORF">D9756_005578</name>
</gene>
<keyword evidence="7" id="KW-0539">Nucleus</keyword>